<evidence type="ECO:0000256" key="2">
    <source>
        <dbReference type="ARBA" id="ARBA00022448"/>
    </source>
</evidence>
<comment type="subcellular location">
    <subcellularLocation>
        <location evidence="1 7">Cell membrane</location>
        <topology evidence="1 7">Multi-pass membrane protein</topology>
    </subcellularLocation>
</comment>
<reference evidence="9 10" key="1">
    <citation type="submission" date="2018-08" db="EMBL/GenBank/DDBJ databases">
        <title>A genome reference for cultivated species of the human gut microbiota.</title>
        <authorList>
            <person name="Zou Y."/>
            <person name="Xue W."/>
            <person name="Luo G."/>
        </authorList>
    </citation>
    <scope>NUCLEOTIDE SEQUENCE [LARGE SCALE GENOMIC DNA]</scope>
    <source>
        <strain evidence="9 10">AF26-4BH</strain>
    </source>
</reference>
<accession>A0A3E3IWQ0</accession>
<dbReference type="AlphaFoldDB" id="A0A3E3IWQ0"/>
<dbReference type="PROSITE" id="PS50928">
    <property type="entry name" value="ABC_TM1"/>
    <property type="match status" value="1"/>
</dbReference>
<keyword evidence="4 7" id="KW-0812">Transmembrane</keyword>
<comment type="caution">
    <text evidence="9">The sequence shown here is derived from an EMBL/GenBank/DDBJ whole genome shotgun (WGS) entry which is preliminary data.</text>
</comment>
<evidence type="ECO:0000256" key="4">
    <source>
        <dbReference type="ARBA" id="ARBA00022692"/>
    </source>
</evidence>
<evidence type="ECO:0000256" key="1">
    <source>
        <dbReference type="ARBA" id="ARBA00004651"/>
    </source>
</evidence>
<dbReference type="GO" id="GO:0005886">
    <property type="term" value="C:plasma membrane"/>
    <property type="evidence" value="ECO:0007669"/>
    <property type="project" value="UniProtKB-SubCell"/>
</dbReference>
<proteinExistence type="inferred from homology"/>
<name>A0A3E3IWQ0_9FIRM</name>
<keyword evidence="2 7" id="KW-0813">Transport</keyword>
<keyword evidence="3" id="KW-1003">Cell membrane</keyword>
<feature type="transmembrane region" description="Helical" evidence="7">
    <location>
        <begin position="111"/>
        <end position="129"/>
    </location>
</feature>
<protein>
    <submittedName>
        <fullName evidence="9">Carbohydrate ABC transporter permease</fullName>
    </submittedName>
</protein>
<dbReference type="Pfam" id="PF00528">
    <property type="entry name" value="BPD_transp_1"/>
    <property type="match status" value="1"/>
</dbReference>
<evidence type="ECO:0000256" key="5">
    <source>
        <dbReference type="ARBA" id="ARBA00022989"/>
    </source>
</evidence>
<evidence type="ECO:0000256" key="7">
    <source>
        <dbReference type="RuleBase" id="RU363032"/>
    </source>
</evidence>
<dbReference type="CDD" id="cd06261">
    <property type="entry name" value="TM_PBP2"/>
    <property type="match status" value="1"/>
</dbReference>
<dbReference type="Gene3D" id="1.10.3720.10">
    <property type="entry name" value="MetI-like"/>
    <property type="match status" value="1"/>
</dbReference>
<dbReference type="EMBL" id="QVLU01000010">
    <property type="protein sequence ID" value="RGE71463.1"/>
    <property type="molecule type" value="Genomic_DNA"/>
</dbReference>
<sequence>MMKSKDEKRFQIIGNIVMIIMTILAVAPLLLVIISSLTDNNTLIRNGYSYFPEKFSLAAYNYIFVENPQVLKAYAISFELTAVGTVISLCVTTLLAYAISKKDIPGKGIMTFYIFFTMLFNGGLVPTYINYVNVFHIKDTFWALLVPGLVTNGFNILLMKSYFASSIPDEIMEAAYIDGASETQTFLRIVVPLAKPIIATIGLFAGIAYWNDWNNGYVYLNRRQDLYSIQNLLNRIVQNIQYLTQSGDSNAAALLADLPTVSVRMAMAIAGVMPILVVYPFVQNNFVKGITLGGVKG</sequence>
<organism evidence="9 10">
    <name type="scientific">Eisenbergiella massiliensis</name>
    <dbReference type="NCBI Taxonomy" id="1720294"/>
    <lineage>
        <taxon>Bacteria</taxon>
        <taxon>Bacillati</taxon>
        <taxon>Bacillota</taxon>
        <taxon>Clostridia</taxon>
        <taxon>Lachnospirales</taxon>
        <taxon>Lachnospiraceae</taxon>
        <taxon>Eisenbergiella</taxon>
    </lineage>
</organism>
<gene>
    <name evidence="9" type="ORF">DWY69_12725</name>
</gene>
<feature type="domain" description="ABC transmembrane type-1" evidence="8">
    <location>
        <begin position="74"/>
        <end position="267"/>
    </location>
</feature>
<comment type="similarity">
    <text evidence="7">Belongs to the binding-protein-dependent transport system permease family.</text>
</comment>
<dbReference type="PANTHER" id="PTHR43744">
    <property type="entry name" value="ABC TRANSPORTER PERMEASE PROTEIN MG189-RELATED-RELATED"/>
    <property type="match status" value="1"/>
</dbReference>
<dbReference type="InterPro" id="IPR035906">
    <property type="entry name" value="MetI-like_sf"/>
</dbReference>
<feature type="transmembrane region" description="Helical" evidence="7">
    <location>
        <begin position="12"/>
        <end position="34"/>
    </location>
</feature>
<feature type="transmembrane region" description="Helical" evidence="7">
    <location>
        <begin position="74"/>
        <end position="99"/>
    </location>
</feature>
<evidence type="ECO:0000256" key="3">
    <source>
        <dbReference type="ARBA" id="ARBA00022475"/>
    </source>
</evidence>
<keyword evidence="5 7" id="KW-1133">Transmembrane helix</keyword>
<feature type="transmembrane region" description="Helical" evidence="7">
    <location>
        <begin position="263"/>
        <end position="282"/>
    </location>
</feature>
<evidence type="ECO:0000256" key="6">
    <source>
        <dbReference type="ARBA" id="ARBA00023136"/>
    </source>
</evidence>
<dbReference type="PANTHER" id="PTHR43744:SF9">
    <property type="entry name" value="POLYGALACTURONAN_RHAMNOGALACTURONAN TRANSPORT SYSTEM PERMEASE PROTEIN YTCP"/>
    <property type="match status" value="1"/>
</dbReference>
<dbReference type="OrthoDB" id="157184at2"/>
<feature type="transmembrane region" description="Helical" evidence="7">
    <location>
        <begin position="185"/>
        <end position="210"/>
    </location>
</feature>
<evidence type="ECO:0000313" key="10">
    <source>
        <dbReference type="Proteomes" id="UP000261166"/>
    </source>
</evidence>
<evidence type="ECO:0000313" key="9">
    <source>
        <dbReference type="EMBL" id="RGE71463.1"/>
    </source>
</evidence>
<dbReference type="SUPFAM" id="SSF161098">
    <property type="entry name" value="MetI-like"/>
    <property type="match status" value="1"/>
</dbReference>
<dbReference type="GO" id="GO:0055085">
    <property type="term" value="P:transmembrane transport"/>
    <property type="evidence" value="ECO:0007669"/>
    <property type="project" value="InterPro"/>
</dbReference>
<keyword evidence="6 7" id="KW-0472">Membrane</keyword>
<evidence type="ECO:0000259" key="8">
    <source>
        <dbReference type="PROSITE" id="PS50928"/>
    </source>
</evidence>
<dbReference type="InterPro" id="IPR000515">
    <property type="entry name" value="MetI-like"/>
</dbReference>
<feature type="transmembrane region" description="Helical" evidence="7">
    <location>
        <begin position="141"/>
        <end position="164"/>
    </location>
</feature>
<dbReference type="Proteomes" id="UP000261166">
    <property type="component" value="Unassembled WGS sequence"/>
</dbReference>